<gene>
    <name evidence="3" type="ORF">EI555_014026</name>
</gene>
<evidence type="ECO:0000313" key="4">
    <source>
        <dbReference type="Proteomes" id="UP000308365"/>
    </source>
</evidence>
<evidence type="ECO:0000256" key="2">
    <source>
        <dbReference type="ARBA" id="ARBA00023242"/>
    </source>
</evidence>
<comment type="caution">
    <text evidence="3">The sequence shown here is derived from an EMBL/GenBank/DDBJ whole genome shotgun (WGS) entry which is preliminary data.</text>
</comment>
<dbReference type="InterPro" id="IPR051507">
    <property type="entry name" value="PcG_RING_finger"/>
</dbReference>
<organism evidence="3 4">
    <name type="scientific">Monodon monoceros</name>
    <name type="common">Narwhal</name>
    <name type="synonym">Ceratodon monodon</name>
    <dbReference type="NCBI Taxonomy" id="40151"/>
    <lineage>
        <taxon>Eukaryota</taxon>
        <taxon>Metazoa</taxon>
        <taxon>Chordata</taxon>
        <taxon>Craniata</taxon>
        <taxon>Vertebrata</taxon>
        <taxon>Euteleostomi</taxon>
        <taxon>Mammalia</taxon>
        <taxon>Eutheria</taxon>
        <taxon>Laurasiatheria</taxon>
        <taxon>Artiodactyla</taxon>
        <taxon>Whippomorpha</taxon>
        <taxon>Cetacea</taxon>
        <taxon>Odontoceti</taxon>
        <taxon>Monodontidae</taxon>
        <taxon>Monodon</taxon>
    </lineage>
</organism>
<proteinExistence type="predicted"/>
<name>A0A4U1EMK9_MONMO</name>
<protein>
    <submittedName>
        <fullName evidence="3">Uncharacterized protein</fullName>
    </submittedName>
</protein>
<dbReference type="Gene3D" id="3.30.40.10">
    <property type="entry name" value="Zinc/RING finger domain, C3HC4 (zinc finger)"/>
    <property type="match status" value="1"/>
</dbReference>
<keyword evidence="2" id="KW-0539">Nucleus</keyword>
<evidence type="ECO:0000256" key="1">
    <source>
        <dbReference type="ARBA" id="ARBA00004123"/>
    </source>
</evidence>
<dbReference type="AlphaFoldDB" id="A0A4U1EMK9"/>
<dbReference type="SUPFAM" id="SSF57850">
    <property type="entry name" value="RING/U-box"/>
    <property type="match status" value="1"/>
</dbReference>
<feature type="non-terminal residue" evidence="3">
    <location>
        <position position="1"/>
    </location>
</feature>
<dbReference type="PANTHER" id="PTHR45893">
    <property type="entry name" value="POLYCOMB GROUP RING FINGER PROTEIN"/>
    <property type="match status" value="1"/>
</dbReference>
<dbReference type="InterPro" id="IPR013083">
    <property type="entry name" value="Znf_RING/FYVE/PHD"/>
</dbReference>
<reference evidence="4" key="1">
    <citation type="journal article" date="2019" name="IScience">
        <title>Narwhal Genome Reveals Long-Term Low Genetic Diversity despite Current Large Abundance Size.</title>
        <authorList>
            <person name="Westbury M.V."/>
            <person name="Petersen B."/>
            <person name="Garde E."/>
            <person name="Heide-Jorgensen M.P."/>
            <person name="Lorenzen E.D."/>
        </authorList>
    </citation>
    <scope>NUCLEOTIDE SEQUENCE [LARGE SCALE GENOMIC DNA]</scope>
</reference>
<dbReference type="Proteomes" id="UP000308365">
    <property type="component" value="Unassembled WGS sequence"/>
</dbReference>
<accession>A0A4U1EMK9</accession>
<comment type="subcellular location">
    <subcellularLocation>
        <location evidence="1">Nucleus</location>
    </subcellularLocation>
</comment>
<dbReference type="GO" id="GO:0031519">
    <property type="term" value="C:PcG protein complex"/>
    <property type="evidence" value="ECO:0007669"/>
    <property type="project" value="UniProtKB-ARBA"/>
</dbReference>
<sequence length="89" mass="10608">RHLVKDFNPYITCCIYKGYLIKPTTVTECLHTFCKTRTVQHFEDSNGCPSWSLDYKNKNLRVNFRRKTSLKKMDKMILQKLTNLKSFTK</sequence>
<evidence type="ECO:0000313" key="3">
    <source>
        <dbReference type="EMBL" id="TKC37685.1"/>
    </source>
</evidence>
<dbReference type="EMBL" id="RWIC01001102">
    <property type="protein sequence ID" value="TKC37685.1"/>
    <property type="molecule type" value="Genomic_DNA"/>
</dbReference>